<accession>A0ABP7WYM6</accession>
<evidence type="ECO:0000313" key="3">
    <source>
        <dbReference type="Proteomes" id="UP001500841"/>
    </source>
</evidence>
<dbReference type="EMBL" id="BAABCV010000009">
    <property type="protein sequence ID" value="GAA4100188.1"/>
    <property type="molecule type" value="Genomic_DNA"/>
</dbReference>
<evidence type="ECO:0000313" key="2">
    <source>
        <dbReference type="EMBL" id="GAA4100188.1"/>
    </source>
</evidence>
<keyword evidence="1" id="KW-0472">Membrane</keyword>
<feature type="transmembrane region" description="Helical" evidence="1">
    <location>
        <begin position="33"/>
        <end position="56"/>
    </location>
</feature>
<evidence type="ECO:0000256" key="1">
    <source>
        <dbReference type="SAM" id="Phobius"/>
    </source>
</evidence>
<protein>
    <submittedName>
        <fullName evidence="2">Uncharacterized protein</fullName>
    </submittedName>
</protein>
<keyword evidence="1" id="KW-1133">Transmembrane helix</keyword>
<keyword evidence="3" id="KW-1185">Reference proteome</keyword>
<reference evidence="3" key="1">
    <citation type="journal article" date="2019" name="Int. J. Syst. Evol. Microbiol.">
        <title>The Global Catalogue of Microorganisms (GCM) 10K type strain sequencing project: providing services to taxonomists for standard genome sequencing and annotation.</title>
        <authorList>
            <consortium name="The Broad Institute Genomics Platform"/>
            <consortium name="The Broad Institute Genome Sequencing Center for Infectious Disease"/>
            <person name="Wu L."/>
            <person name="Ma J."/>
        </authorList>
    </citation>
    <scope>NUCLEOTIDE SEQUENCE [LARGE SCALE GENOMIC DNA]</scope>
    <source>
        <strain evidence="3">JCM 17085</strain>
    </source>
</reference>
<proteinExistence type="predicted"/>
<sequence length="132" mass="15512">MMITLICGVHQYQTGGLFESTYLGNLEPIPHNVWLQVIYNDVLQVGIILSFLFIGFSKERIEDEQLAQLRLDSLQWSVYVNYALLILCIVFFYNWTFLSVMMFNVITPLIFFIVRFRWKIYSLNRSINTGAL</sequence>
<name>A0ABP7WYM6_9SPHI</name>
<comment type="caution">
    <text evidence="2">The sequence shown here is derived from an EMBL/GenBank/DDBJ whole genome shotgun (WGS) entry which is preliminary data.</text>
</comment>
<feature type="transmembrane region" description="Helical" evidence="1">
    <location>
        <begin position="76"/>
        <end position="95"/>
    </location>
</feature>
<feature type="transmembrane region" description="Helical" evidence="1">
    <location>
        <begin position="101"/>
        <end position="118"/>
    </location>
</feature>
<dbReference type="Proteomes" id="UP001500841">
    <property type="component" value="Unassembled WGS sequence"/>
</dbReference>
<organism evidence="2 3">
    <name type="scientific">Mucilaginibacter panaciglaebae</name>
    <dbReference type="NCBI Taxonomy" id="502331"/>
    <lineage>
        <taxon>Bacteria</taxon>
        <taxon>Pseudomonadati</taxon>
        <taxon>Bacteroidota</taxon>
        <taxon>Sphingobacteriia</taxon>
        <taxon>Sphingobacteriales</taxon>
        <taxon>Sphingobacteriaceae</taxon>
        <taxon>Mucilaginibacter</taxon>
    </lineage>
</organism>
<gene>
    <name evidence="2" type="ORF">GCM10022392_25830</name>
</gene>
<keyword evidence="1" id="KW-0812">Transmembrane</keyword>